<feature type="transmembrane region" description="Helical" evidence="5">
    <location>
        <begin position="61"/>
        <end position="81"/>
    </location>
</feature>
<evidence type="ECO:0000256" key="1">
    <source>
        <dbReference type="ARBA" id="ARBA00004141"/>
    </source>
</evidence>
<accession>W2UMJ8</accession>
<dbReference type="Pfam" id="PF02674">
    <property type="entry name" value="Colicin_V"/>
    <property type="match status" value="1"/>
</dbReference>
<dbReference type="EMBL" id="AYXY01000023">
    <property type="protein sequence ID" value="ETN94691.1"/>
    <property type="molecule type" value="Genomic_DNA"/>
</dbReference>
<evidence type="ECO:0000313" key="6">
    <source>
        <dbReference type="EMBL" id="ETN94691.1"/>
    </source>
</evidence>
<dbReference type="RefSeq" id="WP_038267497.1">
    <property type="nucleotide sequence ID" value="NZ_AYXY01000023.1"/>
</dbReference>
<proteinExistence type="predicted"/>
<keyword evidence="4 5" id="KW-0472">Membrane</keyword>
<evidence type="ECO:0008006" key="8">
    <source>
        <dbReference type="Google" id="ProtNLM"/>
    </source>
</evidence>
<evidence type="ECO:0000256" key="4">
    <source>
        <dbReference type="ARBA" id="ARBA00023136"/>
    </source>
</evidence>
<keyword evidence="3 5" id="KW-1133">Transmembrane helix</keyword>
<dbReference type="PATRIC" id="fig|1286632.3.peg.2626"/>
<keyword evidence="7" id="KW-1185">Reference proteome</keyword>
<reference evidence="7" key="1">
    <citation type="submission" date="2013-11" db="EMBL/GenBank/DDBJ databases">
        <title>Draft genome sequence from a member of Zhouia, isolated tidal flat.</title>
        <authorList>
            <person name="Jin H."/>
            <person name="Jeon C.O."/>
        </authorList>
    </citation>
    <scope>NUCLEOTIDE SEQUENCE [LARGE SCALE GENOMIC DNA]</scope>
    <source>
        <strain evidence="7">AD3</strain>
    </source>
</reference>
<evidence type="ECO:0000313" key="7">
    <source>
        <dbReference type="Proteomes" id="UP000018850"/>
    </source>
</evidence>
<organism evidence="6 7">
    <name type="scientific">Zhouia amylolytica AD3</name>
    <dbReference type="NCBI Taxonomy" id="1286632"/>
    <lineage>
        <taxon>Bacteria</taxon>
        <taxon>Pseudomonadati</taxon>
        <taxon>Bacteroidota</taxon>
        <taxon>Flavobacteriia</taxon>
        <taxon>Flavobacteriales</taxon>
        <taxon>Flavobacteriaceae</taxon>
        <taxon>Zhouia</taxon>
    </lineage>
</organism>
<protein>
    <recommendedName>
        <fullName evidence="8">Colicin V production protein</fullName>
    </recommendedName>
</protein>
<keyword evidence="2 5" id="KW-0812">Transmembrane</keyword>
<dbReference type="Proteomes" id="UP000018850">
    <property type="component" value="Unassembled WGS sequence"/>
</dbReference>
<feature type="transmembrane region" description="Helical" evidence="5">
    <location>
        <begin position="29"/>
        <end position="49"/>
    </location>
</feature>
<dbReference type="eggNOG" id="COG1286">
    <property type="taxonomic scope" value="Bacteria"/>
</dbReference>
<comment type="subcellular location">
    <subcellularLocation>
        <location evidence="1">Membrane</location>
        <topology evidence="1">Multi-pass membrane protein</topology>
    </subcellularLocation>
</comment>
<dbReference type="InterPro" id="IPR003825">
    <property type="entry name" value="Colicin-V_CvpA"/>
</dbReference>
<evidence type="ECO:0000256" key="5">
    <source>
        <dbReference type="SAM" id="Phobius"/>
    </source>
</evidence>
<evidence type="ECO:0000256" key="2">
    <source>
        <dbReference type="ARBA" id="ARBA00022692"/>
    </source>
</evidence>
<evidence type="ECO:0000256" key="3">
    <source>
        <dbReference type="ARBA" id="ARBA00022989"/>
    </source>
</evidence>
<sequence>MNFIDIVLGGLILFGFVRGLIKGLFIEAASLVALILGIYGAIHFSYFAGDFLNEKLEWDKNHINLIAFAVTFVAIVFLVYMLGKLLTKMASMVALGLLNRILGGIFGGLKLMIILAAILIFIDRSNTVLGFVDENTIDTSVLYNPVKSTGEKIFGFVLESRNLE</sequence>
<dbReference type="AlphaFoldDB" id="W2UMJ8"/>
<comment type="caution">
    <text evidence="6">The sequence shown here is derived from an EMBL/GenBank/DDBJ whole genome shotgun (WGS) entry which is preliminary data.</text>
</comment>
<dbReference type="PANTHER" id="PTHR37306">
    <property type="entry name" value="COLICIN V PRODUCTION PROTEIN"/>
    <property type="match status" value="1"/>
</dbReference>
<dbReference type="GO" id="GO:0016020">
    <property type="term" value="C:membrane"/>
    <property type="evidence" value="ECO:0007669"/>
    <property type="project" value="UniProtKB-SubCell"/>
</dbReference>
<name>W2UMJ8_9FLAO</name>
<gene>
    <name evidence="6" type="ORF">P278_26340</name>
</gene>
<dbReference type="PANTHER" id="PTHR37306:SF1">
    <property type="entry name" value="COLICIN V PRODUCTION PROTEIN"/>
    <property type="match status" value="1"/>
</dbReference>
<reference evidence="6 7" key="2">
    <citation type="journal article" date="2016" name="Genome Announc.">
        <title>Draft Genome Sequence of Zhouia amylolytica AD3, Isolated from Tidal Flat Sediment.</title>
        <authorList>
            <person name="Jia B."/>
            <person name="Jin H.M."/>
            <person name="Lee H.J."/>
            <person name="Jeon C.O."/>
        </authorList>
    </citation>
    <scope>NUCLEOTIDE SEQUENCE [LARGE SCALE GENOMIC DNA]</scope>
    <source>
        <strain evidence="6 7">AD3</strain>
    </source>
</reference>
<feature type="transmembrane region" description="Helical" evidence="5">
    <location>
        <begin position="101"/>
        <end position="122"/>
    </location>
</feature>
<dbReference type="GO" id="GO:0009403">
    <property type="term" value="P:toxin biosynthetic process"/>
    <property type="evidence" value="ECO:0007669"/>
    <property type="project" value="InterPro"/>
</dbReference>
<dbReference type="STRING" id="376730.SAMN04487906_1569"/>